<proteinExistence type="predicted"/>
<feature type="transmembrane region" description="Helical" evidence="6">
    <location>
        <begin position="312"/>
        <end position="330"/>
    </location>
</feature>
<comment type="caution">
    <text evidence="8">The sequence shown here is derived from an EMBL/GenBank/DDBJ whole genome shotgun (WGS) entry which is preliminary data.</text>
</comment>
<feature type="transmembrane region" description="Helical" evidence="6">
    <location>
        <begin position="443"/>
        <end position="462"/>
    </location>
</feature>
<feature type="domain" description="Major facilitator superfamily (MFS) profile" evidence="7">
    <location>
        <begin position="29"/>
        <end position="465"/>
    </location>
</feature>
<comment type="subcellular location">
    <subcellularLocation>
        <location evidence="1">Cell membrane</location>
        <topology evidence="1">Multi-pass membrane protein</topology>
    </subcellularLocation>
</comment>
<feature type="transmembrane region" description="Helical" evidence="6">
    <location>
        <begin position="401"/>
        <end position="423"/>
    </location>
</feature>
<keyword evidence="3 6" id="KW-0812">Transmembrane</keyword>
<evidence type="ECO:0000256" key="6">
    <source>
        <dbReference type="SAM" id="Phobius"/>
    </source>
</evidence>
<dbReference type="RefSeq" id="WP_108344353.1">
    <property type="nucleotide sequence ID" value="NZ_PYXZ01000003.1"/>
</dbReference>
<dbReference type="InterPro" id="IPR036259">
    <property type="entry name" value="MFS_trans_sf"/>
</dbReference>
<dbReference type="PROSITE" id="PS50850">
    <property type="entry name" value="MFS"/>
    <property type="match status" value="1"/>
</dbReference>
<dbReference type="Proteomes" id="UP000244867">
    <property type="component" value="Unassembled WGS sequence"/>
</dbReference>
<dbReference type="EMBL" id="PYXZ01000003">
    <property type="protein sequence ID" value="PUA81412.1"/>
    <property type="molecule type" value="Genomic_DNA"/>
</dbReference>
<keyword evidence="5 6" id="KW-0472">Membrane</keyword>
<feature type="transmembrane region" description="Helical" evidence="6">
    <location>
        <begin position="367"/>
        <end position="389"/>
    </location>
</feature>
<keyword evidence="2" id="KW-0813">Transport</keyword>
<sequence>MSGVETGTITTDIPARLDRLPWSRFHWLVVVGLGTVWILDGLEVTIVGSMSDALKDPKTGLGMTSGDVGMAGAIYVAGACIGALFFGQLTDRLGRKKLFLITLAVYTIATVATAFSMTIWWYFAARFLTGAGIGGEYAAINSAIDELIPKKYRGRVDVAINGSFWIGAAGGALLTIPLLDPTIVSAEWGWRLAFGLGAILAVGILIVRRNVPESPRWLFIHGREDEGEEIVRDIEGRVEGDVGDLPEADDDAITIRQRKTISIPLIAKTVFTMYPKRSVLCLTLFIGQAFLYNAFFFTYGDSLSTFLDVEQTGWYIAVFAASNFAGALLLSPLFDSWGRVRMIAGTYILSGVLLAVAGFMLGDLTAVTLTIFGAVIFFFASAGASAAYLTASEVFPMETRALCIAFFYAIGTAAGGISGPLLFGKLIENATDAKDITGIAVGYFIGAALMIVGGVVEIFLGVKAEGQSLESIAKPLTAEDAEPATA</sequence>
<keyword evidence="4 6" id="KW-1133">Transmembrane helix</keyword>
<keyword evidence="9" id="KW-1185">Reference proteome</keyword>
<evidence type="ECO:0000256" key="5">
    <source>
        <dbReference type="ARBA" id="ARBA00023136"/>
    </source>
</evidence>
<evidence type="ECO:0000256" key="3">
    <source>
        <dbReference type="ARBA" id="ARBA00022692"/>
    </source>
</evidence>
<evidence type="ECO:0000256" key="4">
    <source>
        <dbReference type="ARBA" id="ARBA00022989"/>
    </source>
</evidence>
<dbReference type="InterPro" id="IPR020846">
    <property type="entry name" value="MFS_dom"/>
</dbReference>
<protein>
    <submittedName>
        <fullName evidence="8">MFS transporter</fullName>
    </submittedName>
</protein>
<dbReference type="Gene3D" id="1.20.1250.20">
    <property type="entry name" value="MFS general substrate transporter like domains"/>
    <property type="match status" value="1"/>
</dbReference>
<dbReference type="GO" id="GO:0005886">
    <property type="term" value="C:plasma membrane"/>
    <property type="evidence" value="ECO:0007669"/>
    <property type="project" value="UniProtKB-SubCell"/>
</dbReference>
<feature type="transmembrane region" description="Helical" evidence="6">
    <location>
        <begin position="279"/>
        <end position="300"/>
    </location>
</feature>
<evidence type="ECO:0000259" key="7">
    <source>
        <dbReference type="PROSITE" id="PS50850"/>
    </source>
</evidence>
<feature type="transmembrane region" description="Helical" evidence="6">
    <location>
        <begin position="98"/>
        <end position="121"/>
    </location>
</feature>
<dbReference type="PANTHER" id="PTHR23511">
    <property type="entry name" value="SYNAPTIC VESICLE GLYCOPROTEIN 2"/>
    <property type="match status" value="1"/>
</dbReference>
<dbReference type="OrthoDB" id="9787026at2"/>
<feature type="transmembrane region" description="Helical" evidence="6">
    <location>
        <begin position="188"/>
        <end position="207"/>
    </location>
</feature>
<accession>A0A2R7YYG1</accession>
<organism evidence="8 9">
    <name type="scientific">Nocardioides currus</name>
    <dbReference type="NCBI Taxonomy" id="2133958"/>
    <lineage>
        <taxon>Bacteria</taxon>
        <taxon>Bacillati</taxon>
        <taxon>Actinomycetota</taxon>
        <taxon>Actinomycetes</taxon>
        <taxon>Propionibacteriales</taxon>
        <taxon>Nocardioidaceae</taxon>
        <taxon>Nocardioides</taxon>
    </lineage>
</organism>
<evidence type="ECO:0000313" key="9">
    <source>
        <dbReference type="Proteomes" id="UP000244867"/>
    </source>
</evidence>
<feature type="transmembrane region" description="Helical" evidence="6">
    <location>
        <begin position="127"/>
        <end position="144"/>
    </location>
</feature>
<dbReference type="CDD" id="cd17316">
    <property type="entry name" value="MFS_SV2_like"/>
    <property type="match status" value="1"/>
</dbReference>
<evidence type="ECO:0000256" key="1">
    <source>
        <dbReference type="ARBA" id="ARBA00004651"/>
    </source>
</evidence>
<dbReference type="PANTHER" id="PTHR23511:SF34">
    <property type="entry name" value="SYNAPTIC VESICLE GLYCOPROTEIN 2"/>
    <property type="match status" value="1"/>
</dbReference>
<feature type="transmembrane region" description="Helical" evidence="6">
    <location>
        <begin position="68"/>
        <end position="86"/>
    </location>
</feature>
<dbReference type="GO" id="GO:0022857">
    <property type="term" value="F:transmembrane transporter activity"/>
    <property type="evidence" value="ECO:0007669"/>
    <property type="project" value="InterPro"/>
</dbReference>
<evidence type="ECO:0000313" key="8">
    <source>
        <dbReference type="EMBL" id="PUA81412.1"/>
    </source>
</evidence>
<name>A0A2R7YYG1_9ACTN</name>
<dbReference type="SUPFAM" id="SSF103473">
    <property type="entry name" value="MFS general substrate transporter"/>
    <property type="match status" value="1"/>
</dbReference>
<dbReference type="InterPro" id="IPR005828">
    <property type="entry name" value="MFS_sugar_transport-like"/>
</dbReference>
<feature type="transmembrane region" description="Helical" evidence="6">
    <location>
        <begin position="342"/>
        <end position="361"/>
    </location>
</feature>
<gene>
    <name evidence="8" type="ORF">C7S10_10400</name>
</gene>
<evidence type="ECO:0000256" key="2">
    <source>
        <dbReference type="ARBA" id="ARBA00022448"/>
    </source>
</evidence>
<feature type="transmembrane region" description="Helical" evidence="6">
    <location>
        <begin position="156"/>
        <end position="176"/>
    </location>
</feature>
<dbReference type="AlphaFoldDB" id="A0A2R7YYG1"/>
<dbReference type="Pfam" id="PF00083">
    <property type="entry name" value="Sugar_tr"/>
    <property type="match status" value="1"/>
</dbReference>
<reference evidence="8 9" key="1">
    <citation type="submission" date="2018-03" db="EMBL/GenBank/DDBJ databases">
        <authorList>
            <person name="Keele B.F."/>
        </authorList>
    </citation>
    <scope>NUCLEOTIDE SEQUENCE [LARGE SCALE GENOMIC DNA]</scope>
    <source>
        <strain evidence="8 9">IB-3</strain>
    </source>
</reference>
<feature type="transmembrane region" description="Helical" evidence="6">
    <location>
        <begin position="25"/>
        <end position="48"/>
    </location>
</feature>